<dbReference type="RefSeq" id="WP_320502339.1">
    <property type="nucleotide sequence ID" value="NZ_JAXCLX010000003.1"/>
</dbReference>
<accession>A0ABU5E2Y8</accession>
<protein>
    <submittedName>
        <fullName evidence="2">YMGG-like glycine zipper-containing protein</fullName>
    </submittedName>
</protein>
<evidence type="ECO:0000313" key="2">
    <source>
        <dbReference type="EMBL" id="MDY0873868.1"/>
    </source>
</evidence>
<name>A0ABU5E2Y8_9PROT</name>
<gene>
    <name evidence="2" type="ORF">SMD31_18150</name>
</gene>
<comment type="caution">
    <text evidence="2">The sequence shown here is derived from an EMBL/GenBank/DDBJ whole genome shotgun (WGS) entry which is preliminary data.</text>
</comment>
<reference evidence="2 3" key="1">
    <citation type="journal article" date="2013" name="Antonie Van Leeuwenhoek">
        <title>Dongia rigui sp. nov., isolated from freshwater of a large wetland in Korea.</title>
        <authorList>
            <person name="Baik K.S."/>
            <person name="Hwang Y.M."/>
            <person name="Choi J.S."/>
            <person name="Kwon J."/>
            <person name="Seong C.N."/>
        </authorList>
    </citation>
    <scope>NUCLEOTIDE SEQUENCE [LARGE SCALE GENOMIC DNA]</scope>
    <source>
        <strain evidence="2 3">04SU4-P</strain>
    </source>
</reference>
<evidence type="ECO:0000259" key="1">
    <source>
        <dbReference type="Pfam" id="PF13441"/>
    </source>
</evidence>
<evidence type="ECO:0000313" key="3">
    <source>
        <dbReference type="Proteomes" id="UP001271769"/>
    </source>
</evidence>
<dbReference type="InterPro" id="IPR027367">
    <property type="entry name" value="Gly-zipper_YMGG"/>
</dbReference>
<sequence>MSGSPIQQPATHSLTRPAKMLAAAGLLAVSLGACSNMSSTQQRTLSGGAIGAAGGAAIGALSGGSAGMGALIGGAAGAGTGYLLSQ</sequence>
<dbReference type="Proteomes" id="UP001271769">
    <property type="component" value="Unassembled WGS sequence"/>
</dbReference>
<dbReference type="EMBL" id="JAXCLX010000003">
    <property type="protein sequence ID" value="MDY0873868.1"/>
    <property type="molecule type" value="Genomic_DNA"/>
</dbReference>
<dbReference type="Pfam" id="PF13441">
    <property type="entry name" value="Gly-zipper_YMGG"/>
    <property type="match status" value="1"/>
</dbReference>
<proteinExistence type="predicted"/>
<organism evidence="2 3">
    <name type="scientific">Dongia rigui</name>
    <dbReference type="NCBI Taxonomy" id="940149"/>
    <lineage>
        <taxon>Bacteria</taxon>
        <taxon>Pseudomonadati</taxon>
        <taxon>Pseudomonadota</taxon>
        <taxon>Alphaproteobacteria</taxon>
        <taxon>Rhodospirillales</taxon>
        <taxon>Dongiaceae</taxon>
        <taxon>Dongia</taxon>
    </lineage>
</organism>
<feature type="domain" description="YMGG-like Gly-zipper" evidence="1">
    <location>
        <begin position="42"/>
        <end position="84"/>
    </location>
</feature>
<keyword evidence="3" id="KW-1185">Reference proteome</keyword>